<dbReference type="KEGG" id="daf:Desaf_1289"/>
<dbReference type="AlphaFoldDB" id="F3YYY3"/>
<dbReference type="GO" id="GO:0005886">
    <property type="term" value="C:plasma membrane"/>
    <property type="evidence" value="ECO:0007669"/>
    <property type="project" value="UniProtKB-SubCell"/>
</dbReference>
<keyword evidence="5 7" id="KW-1133">Transmembrane helix</keyword>
<dbReference type="eggNOG" id="COG4129">
    <property type="taxonomic scope" value="Bacteria"/>
</dbReference>
<dbReference type="HOGENOM" id="CLU_059320_0_0_7"/>
<dbReference type="Pfam" id="PF04632">
    <property type="entry name" value="FUSC"/>
    <property type="match status" value="1"/>
</dbReference>
<name>F3YYY3_DESAF</name>
<reference evidence="8 9" key="1">
    <citation type="journal article" date="2011" name="J. Bacteriol.">
        <title>Genome sequence of the mercury-methylating and pleomorphic Desulfovibrio africanus Strain Walvis Bay.</title>
        <authorList>
            <person name="Brown S.D."/>
            <person name="Wall J.D."/>
            <person name="Kucken A.M."/>
            <person name="Gilmour C.C."/>
            <person name="Podar M."/>
            <person name="Brandt C.C."/>
            <person name="Teshima H."/>
            <person name="Detter J.C."/>
            <person name="Han C.S."/>
            <person name="Land M.L."/>
            <person name="Lucas S."/>
            <person name="Han J."/>
            <person name="Pennacchio L."/>
            <person name="Nolan M."/>
            <person name="Pitluck S."/>
            <person name="Woyke T."/>
            <person name="Goodwin L."/>
            <person name="Palumbo A.V."/>
            <person name="Elias D.A."/>
        </authorList>
    </citation>
    <scope>NUCLEOTIDE SEQUENCE [LARGE SCALE GENOMIC DNA]</scope>
    <source>
        <strain evidence="8 9">Walvis Bay</strain>
    </source>
</reference>
<comment type="subcellular location">
    <subcellularLocation>
        <location evidence="1">Cell membrane</location>
        <topology evidence="1">Multi-pass membrane protein</topology>
    </subcellularLocation>
</comment>
<keyword evidence="3" id="KW-1003">Cell membrane</keyword>
<keyword evidence="2" id="KW-0813">Transport</keyword>
<feature type="transmembrane region" description="Helical" evidence="7">
    <location>
        <begin position="86"/>
        <end position="103"/>
    </location>
</feature>
<evidence type="ECO:0008006" key="10">
    <source>
        <dbReference type="Google" id="ProtNLM"/>
    </source>
</evidence>
<accession>F3YYY3</accession>
<evidence type="ECO:0000256" key="4">
    <source>
        <dbReference type="ARBA" id="ARBA00022692"/>
    </source>
</evidence>
<gene>
    <name evidence="8" type="ORF">Desaf_1289</name>
</gene>
<dbReference type="InterPro" id="IPR006726">
    <property type="entry name" value="PHBA_efflux_AaeB/fusaric-R"/>
</dbReference>
<dbReference type="PANTHER" id="PTHR30509">
    <property type="entry name" value="P-HYDROXYBENZOIC ACID EFFLUX PUMP SUBUNIT-RELATED"/>
    <property type="match status" value="1"/>
</dbReference>
<dbReference type="RefSeq" id="WP_014259425.1">
    <property type="nucleotide sequence ID" value="NC_016629.1"/>
</dbReference>
<keyword evidence="6 7" id="KW-0472">Membrane</keyword>
<feature type="transmembrane region" description="Helical" evidence="7">
    <location>
        <begin position="60"/>
        <end position="79"/>
    </location>
</feature>
<dbReference type="STRING" id="690850.Desaf_1289"/>
<evidence type="ECO:0000256" key="5">
    <source>
        <dbReference type="ARBA" id="ARBA00022989"/>
    </source>
</evidence>
<evidence type="ECO:0000256" key="3">
    <source>
        <dbReference type="ARBA" id="ARBA00022475"/>
    </source>
</evidence>
<sequence>MAKLTRESIVPSLKQGFKVGLASLLTYASALALGLPSSYIGVVTAVIVLQAYVADSLQMAAYRMSGTLVGALISVLVLAVNPGGDVYTGLFLFAALAFCGFLTSYAPQFRMAAITVSIVFLMGVHSEDWRIVAIDRVVEIALGIACAVLVSLTVWPQRASALLRETLGRYFRDAALRVAAMTSHFLETQRAESASDAGGLDALLAKSRDVATKAIVQESRIYPRAHQHVLGLMTTAERIHGGLHAMANALAAESGEPASFIMEPEMRELAASIEAALLSLADTAWSEHTSQRIEVVRGALDRAEARLQELRSLGTTRRFELAKLSQFYAFYHALRRVGEALTRN</sequence>
<evidence type="ECO:0000256" key="1">
    <source>
        <dbReference type="ARBA" id="ARBA00004651"/>
    </source>
</evidence>
<evidence type="ECO:0000256" key="7">
    <source>
        <dbReference type="SAM" id="Phobius"/>
    </source>
</evidence>
<evidence type="ECO:0000313" key="8">
    <source>
        <dbReference type="EMBL" id="EGJ49628.1"/>
    </source>
</evidence>
<keyword evidence="4 7" id="KW-0812">Transmembrane</keyword>
<evidence type="ECO:0000256" key="2">
    <source>
        <dbReference type="ARBA" id="ARBA00022448"/>
    </source>
</evidence>
<evidence type="ECO:0000256" key="6">
    <source>
        <dbReference type="ARBA" id="ARBA00023136"/>
    </source>
</evidence>
<dbReference type="Proteomes" id="UP000007844">
    <property type="component" value="Chromosome"/>
</dbReference>
<protein>
    <recommendedName>
        <fullName evidence="10">Fusaric acid resistance protein conserved region</fullName>
    </recommendedName>
</protein>
<dbReference type="EMBL" id="CP003221">
    <property type="protein sequence ID" value="EGJ49628.1"/>
    <property type="molecule type" value="Genomic_DNA"/>
</dbReference>
<dbReference type="PANTHER" id="PTHR30509:SF9">
    <property type="entry name" value="MULTIDRUG RESISTANCE PROTEIN MDTO"/>
    <property type="match status" value="1"/>
</dbReference>
<keyword evidence="9" id="KW-1185">Reference proteome</keyword>
<feature type="transmembrane region" description="Helical" evidence="7">
    <location>
        <begin position="21"/>
        <end position="54"/>
    </location>
</feature>
<evidence type="ECO:0000313" key="9">
    <source>
        <dbReference type="Proteomes" id="UP000007844"/>
    </source>
</evidence>
<dbReference type="GO" id="GO:0022857">
    <property type="term" value="F:transmembrane transporter activity"/>
    <property type="evidence" value="ECO:0007669"/>
    <property type="project" value="InterPro"/>
</dbReference>
<proteinExistence type="predicted"/>
<organism evidence="8 9">
    <name type="scientific">Desulfocurvibacter africanus subsp. africanus str. Walvis Bay</name>
    <dbReference type="NCBI Taxonomy" id="690850"/>
    <lineage>
        <taxon>Bacteria</taxon>
        <taxon>Pseudomonadati</taxon>
        <taxon>Thermodesulfobacteriota</taxon>
        <taxon>Desulfovibrionia</taxon>
        <taxon>Desulfovibrionales</taxon>
        <taxon>Desulfovibrionaceae</taxon>
        <taxon>Desulfocurvibacter</taxon>
    </lineage>
</organism>